<name>A0AAX0Q8S6_9EURY</name>
<evidence type="ECO:0000313" key="2">
    <source>
        <dbReference type="EMBL" id="PAV09748.1"/>
    </source>
</evidence>
<gene>
    <name evidence="2" type="ORF">ASJ83_05125</name>
</gene>
<evidence type="ECO:0000256" key="1">
    <source>
        <dbReference type="SAM" id="Phobius"/>
    </source>
</evidence>
<dbReference type="RefSeq" id="WP_095641906.1">
    <property type="nucleotide sequence ID" value="NZ_LMVO01000007.1"/>
</dbReference>
<keyword evidence="1" id="KW-0812">Transmembrane</keyword>
<dbReference type="Proteomes" id="UP000243820">
    <property type="component" value="Unassembled WGS sequence"/>
</dbReference>
<keyword evidence="3" id="KW-1185">Reference proteome</keyword>
<dbReference type="AlphaFoldDB" id="A0AAX0Q8S6"/>
<dbReference type="EMBL" id="LMVO01000007">
    <property type="protein sequence ID" value="PAV09748.1"/>
    <property type="molecule type" value="Genomic_DNA"/>
</dbReference>
<comment type="caution">
    <text evidence="2">The sequence shown here is derived from an EMBL/GenBank/DDBJ whole genome shotgun (WGS) entry which is preliminary data.</text>
</comment>
<keyword evidence="1" id="KW-0472">Membrane</keyword>
<feature type="transmembrane region" description="Helical" evidence="1">
    <location>
        <begin position="511"/>
        <end position="530"/>
    </location>
</feature>
<proteinExistence type="predicted"/>
<evidence type="ECO:0000313" key="3">
    <source>
        <dbReference type="Proteomes" id="UP000243820"/>
    </source>
</evidence>
<accession>A0AAX0Q8S6</accession>
<organism evidence="2 3">
    <name type="scientific">Methanocorpusculum parvum</name>
    <dbReference type="NCBI Taxonomy" id="2193"/>
    <lineage>
        <taxon>Archaea</taxon>
        <taxon>Methanobacteriati</taxon>
        <taxon>Methanobacteriota</taxon>
        <taxon>Stenosarchaea group</taxon>
        <taxon>Methanomicrobia</taxon>
        <taxon>Methanomicrobiales</taxon>
        <taxon>Methanocorpusculaceae</taxon>
        <taxon>Methanocorpusculum</taxon>
    </lineage>
</organism>
<keyword evidence="1" id="KW-1133">Transmembrane helix</keyword>
<sequence length="533" mass="58031">MLILLLAGAFCIVPAGADVSLDILQPSAHETVFAEMRDFYVYGTFVNTGEPADVRVRVYDSAGGLIRTLQSHVDSTGETSASSVDMSMIPEKQQWGGILAAEGITEPYGHANGANKVLVSKKWGYYLAYVQGGVTSADSGMYFDADENGELTPYSRDLTAGVYRIVVDVLDADGNMIRFIDGGGNRVDSIERTVSFGLTHASLGMFRPGENRDNVVSYARQNGLRSYIDWFPGYFQIPDGSAGYQIPALWQPNNGIEVVNRLGGTILDTPVSAENTLIMYNIGSSSTTLQVELAQILLAGLEDSDKTTYTYYDTGELSYTWVDRATGEVKTCSGVLTKYPDTSANDFRVIYTRADRSSEPIPENTVSLLPNLTKTIDVTPYDVTVSRGEYLALYGLTRPIQTDLSDAGTPYRYTVDDQIMRFIYTAGGVEYTFDGLLTRVFVNPDGSLYPAAQTNYEFGHVFTAEQTAEMPVGTTVYTVRGYDAAGRYVEDTNANITITVLPAAAFPQDTALLISILLAVLATSAVIVVIRKI</sequence>
<protein>
    <submittedName>
        <fullName evidence="2">Uncharacterized protein</fullName>
    </submittedName>
</protein>
<reference evidence="2 3" key="1">
    <citation type="journal article" date="2017" name="BMC Genomics">
        <title>Genomic analysis of methanogenic archaea reveals a shift towards energy conservation.</title>
        <authorList>
            <person name="Gilmore S.P."/>
            <person name="Henske J.K."/>
            <person name="Sexton J.A."/>
            <person name="Solomon K.V."/>
            <person name="Seppala S."/>
            <person name="Yoo J.I."/>
            <person name="Huyett L.M."/>
            <person name="Pressman A."/>
            <person name="Cogan J.Z."/>
            <person name="Kivenson V."/>
            <person name="Peng X."/>
            <person name="Tan Y."/>
            <person name="Valentine D.L."/>
            <person name="O'Malley M.A."/>
        </authorList>
    </citation>
    <scope>NUCLEOTIDE SEQUENCE [LARGE SCALE GENOMIC DNA]</scope>
    <source>
        <strain evidence="2 3">XII</strain>
    </source>
</reference>